<keyword evidence="8" id="KW-1133">Transmembrane helix</keyword>
<keyword evidence="5 11" id="KW-0378">Hydrolase</keyword>
<proteinExistence type="predicted"/>
<dbReference type="InterPro" id="IPR011055">
    <property type="entry name" value="Dup_hybrid_motif"/>
</dbReference>
<dbReference type="PANTHER" id="PTHR21666:SF288">
    <property type="entry name" value="CELL DIVISION PROTEIN YTFB"/>
    <property type="match status" value="1"/>
</dbReference>
<feature type="domain" description="M23ase beta-sheet core" evidence="9">
    <location>
        <begin position="353"/>
        <end position="449"/>
    </location>
</feature>
<evidence type="ECO:0000259" key="9">
    <source>
        <dbReference type="Pfam" id="PF01551"/>
    </source>
</evidence>
<keyword evidence="7" id="KW-0482">Metalloprotease</keyword>
<keyword evidence="8" id="KW-0812">Transmembrane</keyword>
<dbReference type="Gene3D" id="2.70.70.10">
    <property type="entry name" value="Glucose Permease (Domain IIA)"/>
    <property type="match status" value="1"/>
</dbReference>
<evidence type="ECO:0000256" key="2">
    <source>
        <dbReference type="ARBA" id="ARBA00004196"/>
    </source>
</evidence>
<evidence type="ECO:0000259" key="10">
    <source>
        <dbReference type="Pfam" id="PF19425"/>
    </source>
</evidence>
<dbReference type="InterPro" id="IPR016047">
    <property type="entry name" value="M23ase_b-sheet_dom"/>
</dbReference>
<comment type="subcellular location">
    <subcellularLocation>
        <location evidence="2">Cell envelope</location>
    </subcellularLocation>
</comment>
<feature type="transmembrane region" description="Helical" evidence="8">
    <location>
        <begin position="30"/>
        <end position="52"/>
    </location>
</feature>
<name>A0A450XJ66_9GAMM</name>
<dbReference type="SUPFAM" id="SSF51261">
    <property type="entry name" value="Duplicated hybrid motif"/>
    <property type="match status" value="1"/>
</dbReference>
<evidence type="ECO:0000256" key="3">
    <source>
        <dbReference type="ARBA" id="ARBA00022670"/>
    </source>
</evidence>
<evidence type="ECO:0000256" key="1">
    <source>
        <dbReference type="ARBA" id="ARBA00001947"/>
    </source>
</evidence>
<dbReference type="EMBL" id="CAADFQ010000047">
    <property type="protein sequence ID" value="VFK33499.1"/>
    <property type="molecule type" value="Genomic_DNA"/>
</dbReference>
<dbReference type="CDD" id="cd12797">
    <property type="entry name" value="M23_peptidase"/>
    <property type="match status" value="1"/>
</dbReference>
<keyword evidence="4" id="KW-0479">Metal-binding</keyword>
<evidence type="ECO:0000313" key="12">
    <source>
        <dbReference type="EMBL" id="VFK33499.1"/>
    </source>
</evidence>
<keyword evidence="8" id="KW-0472">Membrane</keyword>
<dbReference type="FunFam" id="2.70.70.10:FF:000002">
    <property type="entry name" value="Murein DD-endopeptidase MepM"/>
    <property type="match status" value="1"/>
</dbReference>
<dbReference type="InterPro" id="IPR050570">
    <property type="entry name" value="Cell_wall_metabolism_enzyme"/>
</dbReference>
<dbReference type="GO" id="GO:0006508">
    <property type="term" value="P:proteolysis"/>
    <property type="evidence" value="ECO:0007669"/>
    <property type="project" value="UniProtKB-KW"/>
</dbReference>
<reference evidence="11" key="1">
    <citation type="submission" date="2019-02" db="EMBL/GenBank/DDBJ databases">
        <authorList>
            <person name="Gruber-Vodicka R. H."/>
            <person name="Seah K. B. B."/>
        </authorList>
    </citation>
    <scope>NUCLEOTIDE SEQUENCE</scope>
    <source>
        <strain evidence="11">BECK_BZ197</strain>
        <strain evidence="13">BECK_BZ198</strain>
        <strain evidence="12">BECK_BZ199</strain>
    </source>
</reference>
<sequence>MKEMQDHYGIKDKYLNRFKRFVSRHGRWKILKTLGVAMAAIMIVVSLLPIPFGSASPEPSAVKSLPIPLASPQQWEKHLQKASLSGTSLPSSLAGSNHDGQIALRLESSLKSDAETAPRTPPRSVRRIATVKKGDSLSTIFQRLGLPQSQLHLIMKAGKDVRHLKRLLPGQTLEFDVDNQQAIEKITYRFDRETILEITPEKDGKGYQANVIVEELERRPTLAAETINHSLFIAGKRAGLSDKTIMQLVGIFAWDIDFALDVRTGDQFSLLYEQIYKEGEKIRNGNILVAEFVNQGRVFRAVRYKNGKGKVGYYTPDGHNMRKAFLRTPVDFTRISSRFQLRRMHPVLNKIRPHRGVDYAAPRGTPVKVTAHGKVTFVGRKGGLGKAIFVQHRGKYTTVYGHLSKYARGIKSGKSVRQGQVIGYVGSTGLSTGPHLHYEFRVRGVHKDPLKVKLPQAESIAARYRADFKRKTKKLIAQLDVLSRTRLASR</sequence>
<dbReference type="Pfam" id="PF01551">
    <property type="entry name" value="Peptidase_M23"/>
    <property type="match status" value="1"/>
</dbReference>
<dbReference type="CDD" id="cd00118">
    <property type="entry name" value="LysM"/>
    <property type="match status" value="1"/>
</dbReference>
<dbReference type="AlphaFoldDB" id="A0A450XJ66"/>
<dbReference type="PANTHER" id="PTHR21666">
    <property type="entry name" value="PEPTIDASE-RELATED"/>
    <property type="match status" value="1"/>
</dbReference>
<evidence type="ECO:0000256" key="7">
    <source>
        <dbReference type="ARBA" id="ARBA00023049"/>
    </source>
</evidence>
<dbReference type="GO" id="GO:0004222">
    <property type="term" value="F:metalloendopeptidase activity"/>
    <property type="evidence" value="ECO:0007669"/>
    <property type="project" value="TreeGrafter"/>
</dbReference>
<keyword evidence="3" id="KW-0645">Protease</keyword>
<dbReference type="EMBL" id="CAADGH010000048">
    <property type="protein sequence ID" value="VFK76240.1"/>
    <property type="molecule type" value="Genomic_DNA"/>
</dbReference>
<evidence type="ECO:0000313" key="11">
    <source>
        <dbReference type="EMBL" id="VFK29331.1"/>
    </source>
</evidence>
<dbReference type="InterPro" id="IPR045834">
    <property type="entry name" value="Csd3_N2"/>
</dbReference>
<evidence type="ECO:0000313" key="13">
    <source>
        <dbReference type="EMBL" id="VFK76240.1"/>
    </source>
</evidence>
<evidence type="ECO:0000256" key="8">
    <source>
        <dbReference type="SAM" id="Phobius"/>
    </source>
</evidence>
<dbReference type="Pfam" id="PF19425">
    <property type="entry name" value="Csd3_N2"/>
    <property type="match status" value="1"/>
</dbReference>
<dbReference type="GO" id="GO:0046872">
    <property type="term" value="F:metal ion binding"/>
    <property type="evidence" value="ECO:0007669"/>
    <property type="project" value="UniProtKB-KW"/>
</dbReference>
<dbReference type="InterPro" id="IPR018392">
    <property type="entry name" value="LysM"/>
</dbReference>
<dbReference type="EMBL" id="CAADFO010000048">
    <property type="protein sequence ID" value="VFK29331.1"/>
    <property type="molecule type" value="Genomic_DNA"/>
</dbReference>
<evidence type="ECO:0000256" key="6">
    <source>
        <dbReference type="ARBA" id="ARBA00022833"/>
    </source>
</evidence>
<accession>A0A450XJ66</accession>
<organism evidence="11">
    <name type="scientific">Candidatus Kentrum sp. MB</name>
    <dbReference type="NCBI Taxonomy" id="2138164"/>
    <lineage>
        <taxon>Bacteria</taxon>
        <taxon>Pseudomonadati</taxon>
        <taxon>Pseudomonadota</taxon>
        <taxon>Gammaproteobacteria</taxon>
        <taxon>Candidatus Kentrum</taxon>
    </lineage>
</organism>
<evidence type="ECO:0000256" key="5">
    <source>
        <dbReference type="ARBA" id="ARBA00022801"/>
    </source>
</evidence>
<dbReference type="GO" id="GO:0030313">
    <property type="term" value="C:cell envelope"/>
    <property type="evidence" value="ECO:0007669"/>
    <property type="project" value="UniProtKB-SubCell"/>
</dbReference>
<feature type="domain" description="Csd3-like second N-terminal" evidence="10">
    <location>
        <begin position="224"/>
        <end position="340"/>
    </location>
</feature>
<keyword evidence="6" id="KW-0862">Zinc</keyword>
<comment type="cofactor">
    <cofactor evidence="1">
        <name>Zn(2+)</name>
        <dbReference type="ChEBI" id="CHEBI:29105"/>
    </cofactor>
</comment>
<evidence type="ECO:0000256" key="4">
    <source>
        <dbReference type="ARBA" id="ARBA00022723"/>
    </source>
</evidence>
<gene>
    <name evidence="11" type="ORF">BECKMB1821G_GA0114241_10485</name>
    <name evidence="13" type="ORF">BECKMB1821H_GA0114242_10485</name>
    <name evidence="12" type="ORF">BECKMB1821I_GA0114274_10475</name>
</gene>
<protein>
    <submittedName>
        <fullName evidence="11">Murein DD-endopeptidase MepM and murein hydrolase activator NlpD, contain LysM domain</fullName>
    </submittedName>
</protein>
<dbReference type="Gene3D" id="3.10.450.350">
    <property type="match status" value="2"/>
</dbReference>